<protein>
    <submittedName>
        <fullName evidence="2">Uncharacterized protein LOC117231965</fullName>
    </submittedName>
</protein>
<dbReference type="KEGG" id="bvk:117231965"/>
<gene>
    <name evidence="2" type="primary">LOC117231965</name>
</gene>
<dbReference type="PANTHER" id="PTHR34927">
    <property type="entry name" value="IQ DOMAIN-CONTAINING PROTEIN K"/>
    <property type="match status" value="1"/>
</dbReference>
<reference evidence="2" key="1">
    <citation type="submission" date="2025-08" db="UniProtKB">
        <authorList>
            <consortium name="RefSeq"/>
        </authorList>
    </citation>
    <scope>IDENTIFICATION</scope>
    <source>
        <tissue evidence="2">Muscle</tissue>
    </source>
</reference>
<dbReference type="PANTHER" id="PTHR34927:SF1">
    <property type="entry name" value="IQ DOMAIN-CONTAINING PROTEIN K"/>
    <property type="match status" value="1"/>
</dbReference>
<dbReference type="SMART" id="SM00015">
    <property type="entry name" value="IQ"/>
    <property type="match status" value="1"/>
</dbReference>
<accession>A0A6J3K3S3</accession>
<sequence length="255" mass="29812">MKMCSTSPKGNCIGEVNRILEASSLVTCAISSNSSCCDKDVKIEEEVKSIIQEEGDLLPSNYLDKNIFGLLIPALEETLIEASEQNVLWVQKCRFNGLDYIAEFLWNRNPRRPKIYTPPLNVFDIPLFKEYLRSHPRPYYPKSWLWSEDEAALHIQKYVRGWLVRKRANVQEMRKFWKDIAVKSLFGKGEIYSVQFQRLLGMFRYRFVVIMILIDLICLQITNKTIQSMKQSMKILFVVKNTGRRLGTHIIQCEY</sequence>
<organism evidence="1 2">
    <name type="scientific">Bombus vosnesenskii</name>
    <dbReference type="NCBI Taxonomy" id="207650"/>
    <lineage>
        <taxon>Eukaryota</taxon>
        <taxon>Metazoa</taxon>
        <taxon>Ecdysozoa</taxon>
        <taxon>Arthropoda</taxon>
        <taxon>Hexapoda</taxon>
        <taxon>Insecta</taxon>
        <taxon>Pterygota</taxon>
        <taxon>Neoptera</taxon>
        <taxon>Endopterygota</taxon>
        <taxon>Hymenoptera</taxon>
        <taxon>Apocrita</taxon>
        <taxon>Aculeata</taxon>
        <taxon>Apoidea</taxon>
        <taxon>Anthophila</taxon>
        <taxon>Apidae</taxon>
        <taxon>Bombus</taxon>
        <taxon>Pyrobombus</taxon>
    </lineage>
</organism>
<name>A0A6J3K3S3_9HYME</name>
<proteinExistence type="predicted"/>
<dbReference type="Pfam" id="PF00612">
    <property type="entry name" value="IQ"/>
    <property type="match status" value="1"/>
</dbReference>
<dbReference type="InterPro" id="IPR000048">
    <property type="entry name" value="IQ_motif_EF-hand-BS"/>
</dbReference>
<dbReference type="PROSITE" id="PS50096">
    <property type="entry name" value="IQ"/>
    <property type="match status" value="1"/>
</dbReference>
<dbReference type="AlphaFoldDB" id="A0A6J3K3S3"/>
<evidence type="ECO:0000313" key="1">
    <source>
        <dbReference type="Proteomes" id="UP000504631"/>
    </source>
</evidence>
<dbReference type="Proteomes" id="UP000504631">
    <property type="component" value="Unplaced"/>
</dbReference>
<evidence type="ECO:0000313" key="2">
    <source>
        <dbReference type="RefSeq" id="XP_033346899.1"/>
    </source>
</evidence>
<dbReference type="GeneID" id="117231965"/>
<keyword evidence="1" id="KW-1185">Reference proteome</keyword>
<dbReference type="InterPro" id="IPR043408">
    <property type="entry name" value="IQCK"/>
</dbReference>
<dbReference type="CDD" id="cd22969">
    <property type="entry name" value="DD_IQCK"/>
    <property type="match status" value="1"/>
</dbReference>
<dbReference type="RefSeq" id="XP_033346899.1">
    <property type="nucleotide sequence ID" value="XM_033491008.1"/>
</dbReference>